<protein>
    <submittedName>
        <fullName evidence="2">Uncharacterized protein</fullName>
    </submittedName>
</protein>
<evidence type="ECO:0000256" key="1">
    <source>
        <dbReference type="SAM" id="MobiDB-lite"/>
    </source>
</evidence>
<reference evidence="2 3" key="1">
    <citation type="journal article" date="2023" name="Life. Sci Alliance">
        <title>Evolutionary insights into 3D genome organization and epigenetic landscape of Vigna mungo.</title>
        <authorList>
            <person name="Junaid A."/>
            <person name="Singh B."/>
            <person name="Bhatia S."/>
        </authorList>
    </citation>
    <scope>NUCLEOTIDE SEQUENCE [LARGE SCALE GENOMIC DNA]</scope>
    <source>
        <strain evidence="2">Urdbean</strain>
    </source>
</reference>
<dbReference type="PANTHER" id="PTHR23335">
    <property type="entry name" value="CALMODULIN-BINDING TRANSCRIPTION ACTIVATOR CAMTA"/>
    <property type="match status" value="1"/>
</dbReference>
<name>A0AAQ3MNB8_VIGMU</name>
<feature type="region of interest" description="Disordered" evidence="1">
    <location>
        <begin position="159"/>
        <end position="178"/>
    </location>
</feature>
<proteinExistence type="predicted"/>
<dbReference type="PANTHER" id="PTHR23335:SF29">
    <property type="entry name" value="CALMODULIN-BINDING TRANSCRIPTION ACTIVATOR 1"/>
    <property type="match status" value="1"/>
</dbReference>
<sequence length="178" mass="20876">MMTIMAENKVEDAAVWSSEKFIQKFKIWLSQSYKTPEDQWQGNFFAGLQYNIQRKQYAQHDDDEEIGWSDQQALSFLASRMNKFGQGEDLASAAATKIQKRLWSWKRRKEFLIIHQRIVKIQAHVSGHKVGRQYRTIIWSMGILEKKQLLKESTILSYRPPPKPPDLDWRTKASGFPS</sequence>
<dbReference type="GO" id="GO:0003690">
    <property type="term" value="F:double-stranded DNA binding"/>
    <property type="evidence" value="ECO:0007669"/>
    <property type="project" value="TreeGrafter"/>
</dbReference>
<dbReference type="GO" id="GO:0003712">
    <property type="term" value="F:transcription coregulator activity"/>
    <property type="evidence" value="ECO:0007669"/>
    <property type="project" value="TreeGrafter"/>
</dbReference>
<evidence type="ECO:0000313" key="3">
    <source>
        <dbReference type="Proteomes" id="UP001374535"/>
    </source>
</evidence>
<dbReference type="EMBL" id="CP144691">
    <property type="protein sequence ID" value="WVY94337.1"/>
    <property type="molecule type" value="Genomic_DNA"/>
</dbReference>
<accession>A0AAQ3MNB8</accession>
<dbReference type="Proteomes" id="UP001374535">
    <property type="component" value="Chromosome 10"/>
</dbReference>
<gene>
    <name evidence="2" type="ORF">V8G54_033425</name>
</gene>
<keyword evidence="3" id="KW-1185">Reference proteome</keyword>
<dbReference type="AlphaFoldDB" id="A0AAQ3MNB8"/>
<dbReference type="GO" id="GO:0006357">
    <property type="term" value="P:regulation of transcription by RNA polymerase II"/>
    <property type="evidence" value="ECO:0007669"/>
    <property type="project" value="TreeGrafter"/>
</dbReference>
<evidence type="ECO:0000313" key="2">
    <source>
        <dbReference type="EMBL" id="WVY94337.1"/>
    </source>
</evidence>
<dbReference type="Gene3D" id="1.20.5.190">
    <property type="match status" value="1"/>
</dbReference>
<organism evidence="2 3">
    <name type="scientific">Vigna mungo</name>
    <name type="common">Black gram</name>
    <name type="synonym">Phaseolus mungo</name>
    <dbReference type="NCBI Taxonomy" id="3915"/>
    <lineage>
        <taxon>Eukaryota</taxon>
        <taxon>Viridiplantae</taxon>
        <taxon>Streptophyta</taxon>
        <taxon>Embryophyta</taxon>
        <taxon>Tracheophyta</taxon>
        <taxon>Spermatophyta</taxon>
        <taxon>Magnoliopsida</taxon>
        <taxon>eudicotyledons</taxon>
        <taxon>Gunneridae</taxon>
        <taxon>Pentapetalae</taxon>
        <taxon>rosids</taxon>
        <taxon>fabids</taxon>
        <taxon>Fabales</taxon>
        <taxon>Fabaceae</taxon>
        <taxon>Papilionoideae</taxon>
        <taxon>50 kb inversion clade</taxon>
        <taxon>NPAAA clade</taxon>
        <taxon>indigoferoid/millettioid clade</taxon>
        <taxon>Phaseoleae</taxon>
        <taxon>Vigna</taxon>
    </lineage>
</organism>
<dbReference type="GO" id="GO:0005634">
    <property type="term" value="C:nucleus"/>
    <property type="evidence" value="ECO:0007669"/>
    <property type="project" value="TreeGrafter"/>
</dbReference>